<evidence type="ECO:0000256" key="3">
    <source>
        <dbReference type="ARBA" id="ARBA00022801"/>
    </source>
</evidence>
<feature type="active site" evidence="7">
    <location>
        <position position="120"/>
    </location>
</feature>
<dbReference type="GO" id="GO:0008360">
    <property type="term" value="P:regulation of cell shape"/>
    <property type="evidence" value="ECO:0007669"/>
    <property type="project" value="UniProtKB-KW"/>
</dbReference>
<protein>
    <submittedName>
        <fullName evidence="11">D-alanyl-D-alanine carboxypeptidase</fullName>
    </submittedName>
</protein>
<dbReference type="InterPro" id="IPR018044">
    <property type="entry name" value="Peptidase_S11"/>
</dbReference>
<dbReference type="PANTHER" id="PTHR21581:SF6">
    <property type="entry name" value="TRAFFICKING PROTEIN PARTICLE COMPLEX SUBUNIT 12"/>
    <property type="match status" value="1"/>
</dbReference>
<dbReference type="GO" id="GO:0009002">
    <property type="term" value="F:serine-type D-Ala-D-Ala carboxypeptidase activity"/>
    <property type="evidence" value="ECO:0007669"/>
    <property type="project" value="InterPro"/>
</dbReference>
<accession>A0A1I7AQ20</accession>
<keyword evidence="2" id="KW-0732">Signal</keyword>
<dbReference type="InterPro" id="IPR001967">
    <property type="entry name" value="Peptidase_S11_N"/>
</dbReference>
<evidence type="ECO:0000256" key="1">
    <source>
        <dbReference type="ARBA" id="ARBA00007164"/>
    </source>
</evidence>
<feature type="active site" description="Acyl-ester intermediate" evidence="7">
    <location>
        <position position="60"/>
    </location>
</feature>
<keyword evidence="11" id="KW-0645">Protease</keyword>
<keyword evidence="3" id="KW-0378">Hydrolase</keyword>
<organism evidence="11 12">
    <name type="scientific">Pseudovibrio denitrificans</name>
    <dbReference type="NCBI Taxonomy" id="258256"/>
    <lineage>
        <taxon>Bacteria</taxon>
        <taxon>Pseudomonadati</taxon>
        <taxon>Pseudomonadota</taxon>
        <taxon>Alphaproteobacteria</taxon>
        <taxon>Hyphomicrobiales</taxon>
        <taxon>Stappiaceae</taxon>
        <taxon>Pseudovibrio</taxon>
    </lineage>
</organism>
<evidence type="ECO:0000256" key="6">
    <source>
        <dbReference type="ARBA" id="ARBA00023316"/>
    </source>
</evidence>
<dbReference type="GO" id="GO:0071555">
    <property type="term" value="P:cell wall organization"/>
    <property type="evidence" value="ECO:0007669"/>
    <property type="project" value="UniProtKB-KW"/>
</dbReference>
<dbReference type="GO" id="GO:0006508">
    <property type="term" value="P:proteolysis"/>
    <property type="evidence" value="ECO:0007669"/>
    <property type="project" value="InterPro"/>
</dbReference>
<evidence type="ECO:0000313" key="12">
    <source>
        <dbReference type="Proteomes" id="UP000183371"/>
    </source>
</evidence>
<dbReference type="Proteomes" id="UP000183371">
    <property type="component" value="Unassembled WGS sequence"/>
</dbReference>
<keyword evidence="12" id="KW-1185">Reference proteome</keyword>
<dbReference type="Pfam" id="PF00768">
    <property type="entry name" value="Peptidase_S11"/>
    <property type="match status" value="1"/>
</dbReference>
<evidence type="ECO:0000259" key="10">
    <source>
        <dbReference type="Pfam" id="PF00768"/>
    </source>
</evidence>
<sequence>MNFSVYWIAQKVRFFAVFAVALGSLLSTARADIAAWLLMDADNGQVLEHNAAFDRWYPASLTKMMTAYVAFQHISRGDMAMSDMVMVSQNALNQPPSKMGFKVGTTITLDNALKMILVKSANDIAVAVAERVGGTEENFITMMNANARRMGMSHTNFVNPHGLPDNRQVTTARDMAILARELWNKFPQYRSYMSHPGIRFGRRTFRSGNRDFLLRTAGANGMKTGYICNSGFNVATSATRNGRTVIAIVLGAASSLERSAFAKKLIDSGFKKTVGTNIGVFRGSGKQAPPKDRYCKRNAKPTAQQLVDRFGSNRGSASMMAYADAGSPSPKGKSIRLSKKKVNWGLVFEEILGPQLKSYAPVTVRVGNEHPVVALKKMGNAVPMPTPKPGSKGSLERQPIGGIQQPVLNVPVGKGASLQPLKSSSKRDLFGSPGGLYANTPVFGKTQ</sequence>
<keyword evidence="6" id="KW-0961">Cell wall biogenesis/degradation</keyword>
<feature type="domain" description="Peptidase S11 D-alanyl-D-alanine carboxypeptidase A N-terminal" evidence="10">
    <location>
        <begin position="34"/>
        <end position="253"/>
    </location>
</feature>
<dbReference type="PRINTS" id="PR00725">
    <property type="entry name" value="DADACBPTASE1"/>
</dbReference>
<evidence type="ECO:0000256" key="9">
    <source>
        <dbReference type="RuleBase" id="RU004016"/>
    </source>
</evidence>
<dbReference type="Gene3D" id="3.40.710.10">
    <property type="entry name" value="DD-peptidase/beta-lactamase superfamily"/>
    <property type="match status" value="1"/>
</dbReference>
<comment type="similarity">
    <text evidence="1 9">Belongs to the peptidase S11 family.</text>
</comment>
<feature type="binding site" evidence="8">
    <location>
        <position position="223"/>
    </location>
    <ligand>
        <name>substrate</name>
    </ligand>
</feature>
<dbReference type="SUPFAM" id="SSF56601">
    <property type="entry name" value="beta-lactamase/transpeptidase-like"/>
    <property type="match status" value="1"/>
</dbReference>
<reference evidence="12" key="1">
    <citation type="submission" date="2016-10" db="EMBL/GenBank/DDBJ databases">
        <authorList>
            <person name="Varghese N."/>
            <person name="Submissions S."/>
        </authorList>
    </citation>
    <scope>NUCLEOTIDE SEQUENCE [LARGE SCALE GENOMIC DNA]</scope>
    <source>
        <strain evidence="12">DSM 17465</strain>
    </source>
</reference>
<dbReference type="InterPro" id="IPR012338">
    <property type="entry name" value="Beta-lactam/transpept-like"/>
</dbReference>
<feature type="active site" description="Proton acceptor" evidence="7">
    <location>
        <position position="63"/>
    </location>
</feature>
<gene>
    <name evidence="11" type="ORF">SAMN05444141_103270</name>
</gene>
<evidence type="ECO:0000256" key="5">
    <source>
        <dbReference type="ARBA" id="ARBA00022984"/>
    </source>
</evidence>
<evidence type="ECO:0000256" key="4">
    <source>
        <dbReference type="ARBA" id="ARBA00022960"/>
    </source>
</evidence>
<keyword evidence="4" id="KW-0133">Cell shape</keyword>
<name>A0A1I7AQ20_9HYPH</name>
<dbReference type="AlphaFoldDB" id="A0A1I7AQ20"/>
<dbReference type="PANTHER" id="PTHR21581">
    <property type="entry name" value="D-ALANYL-D-ALANINE CARBOXYPEPTIDASE"/>
    <property type="match status" value="1"/>
</dbReference>
<evidence type="ECO:0000256" key="7">
    <source>
        <dbReference type="PIRSR" id="PIRSR618044-1"/>
    </source>
</evidence>
<evidence type="ECO:0000256" key="2">
    <source>
        <dbReference type="ARBA" id="ARBA00022729"/>
    </source>
</evidence>
<dbReference type="RefSeq" id="WP_054785130.1">
    <property type="nucleotide sequence ID" value="NZ_FPBD01000003.1"/>
</dbReference>
<dbReference type="EMBL" id="FPBD01000003">
    <property type="protein sequence ID" value="SFT77040.1"/>
    <property type="molecule type" value="Genomic_DNA"/>
</dbReference>
<evidence type="ECO:0000256" key="8">
    <source>
        <dbReference type="PIRSR" id="PIRSR618044-2"/>
    </source>
</evidence>
<keyword evidence="5" id="KW-0573">Peptidoglycan synthesis</keyword>
<keyword evidence="11" id="KW-0121">Carboxypeptidase</keyword>
<evidence type="ECO:0000313" key="11">
    <source>
        <dbReference type="EMBL" id="SFT77040.1"/>
    </source>
</evidence>
<dbReference type="GO" id="GO:0009252">
    <property type="term" value="P:peptidoglycan biosynthetic process"/>
    <property type="evidence" value="ECO:0007669"/>
    <property type="project" value="UniProtKB-KW"/>
</dbReference>
<proteinExistence type="inferred from homology"/>